<evidence type="ECO:0000256" key="9">
    <source>
        <dbReference type="PIRNR" id="PIRNR038119"/>
    </source>
</evidence>
<dbReference type="GO" id="GO:0044613">
    <property type="term" value="C:nuclear pore central transport channel"/>
    <property type="evidence" value="ECO:0007669"/>
    <property type="project" value="TreeGrafter"/>
</dbReference>
<evidence type="ECO:0000256" key="2">
    <source>
        <dbReference type="ARBA" id="ARBA00009454"/>
    </source>
</evidence>
<feature type="compositionally biased region" description="Polar residues" evidence="10">
    <location>
        <begin position="7"/>
        <end position="20"/>
    </location>
</feature>
<comment type="similarity">
    <text evidence="2 9">Belongs to the Nup35 family.</text>
</comment>
<accession>A0A336MCG4</accession>
<keyword evidence="6 9" id="KW-0811">Translocation</keyword>
<dbReference type="GO" id="GO:0003676">
    <property type="term" value="F:nucleic acid binding"/>
    <property type="evidence" value="ECO:0007669"/>
    <property type="project" value="InterPro"/>
</dbReference>
<dbReference type="AlphaFoldDB" id="A0A336MCG4"/>
<dbReference type="PIRSF" id="PIRSF038119">
    <property type="entry name" value="Nucleoporin_NUP53"/>
    <property type="match status" value="1"/>
</dbReference>
<evidence type="ECO:0000259" key="11">
    <source>
        <dbReference type="PROSITE" id="PS51472"/>
    </source>
</evidence>
<dbReference type="PANTHER" id="PTHR21527">
    <property type="entry name" value="NUCLEOPORIN NUP35"/>
    <property type="match status" value="1"/>
</dbReference>
<proteinExistence type="inferred from homology"/>
<evidence type="ECO:0000256" key="8">
    <source>
        <dbReference type="ARBA" id="ARBA00023242"/>
    </source>
</evidence>
<dbReference type="PANTHER" id="PTHR21527:SF6">
    <property type="entry name" value="NUCLEOPORIN NUP35"/>
    <property type="match status" value="1"/>
</dbReference>
<dbReference type="GO" id="GO:0017056">
    <property type="term" value="F:structural constituent of nuclear pore"/>
    <property type="evidence" value="ECO:0007669"/>
    <property type="project" value="InterPro"/>
</dbReference>
<keyword evidence="7 9" id="KW-0906">Nuclear pore complex</keyword>
<keyword evidence="8 9" id="KW-0539">Nucleus</keyword>
<dbReference type="InterPro" id="IPR035979">
    <property type="entry name" value="RBD_domain_sf"/>
</dbReference>
<keyword evidence="4 9" id="KW-0509">mRNA transport</keyword>
<name>A0A336MCG4_CULSO</name>
<evidence type="ECO:0000256" key="7">
    <source>
        <dbReference type="ARBA" id="ARBA00023132"/>
    </source>
</evidence>
<dbReference type="Gene3D" id="3.30.70.330">
    <property type="match status" value="1"/>
</dbReference>
<dbReference type="InterPro" id="IPR012677">
    <property type="entry name" value="Nucleotide-bd_a/b_plait_sf"/>
</dbReference>
<comment type="subcellular location">
    <subcellularLocation>
        <location evidence="1 9">Nucleus</location>
        <location evidence="1 9">Nuclear pore complex</location>
    </subcellularLocation>
</comment>
<dbReference type="CDD" id="cd12441">
    <property type="entry name" value="RRM_Nup53_like"/>
    <property type="match status" value="1"/>
</dbReference>
<sequence>MEPMTLGSPNTQHSPANTSGVLPGFLLGEPSNQRANTFSPTKKTLSFVSSPHQSSMHHSNMFSSPTQESITPLNRSPFNQSGFGNAQQQSKLFKYHPTSHDNSISAPPVVGLFDSLREERNQTTPLKSMGNVNNPMQQFQNAANDSYMNSSGFNVSRVMSPIQNVSVNDTQPTSNKPPFNSFWITVFGFPPTSIATILSHFAQFGTIVDKIFSSQNENWMHLRFSSRIECDKALNFNGKIIANSLMIGVVPCNDPSIIQRDGAMEDRENLTKMRPLSKVTYETTHTPTTVDPNVFAPKLNNGIVSKAMDLFFGW</sequence>
<dbReference type="FunFam" id="3.30.70.330:FF:000095">
    <property type="entry name" value="Putative Nucleoporin NUP53"/>
    <property type="match status" value="1"/>
</dbReference>
<evidence type="ECO:0000256" key="5">
    <source>
        <dbReference type="ARBA" id="ARBA00022927"/>
    </source>
</evidence>
<reference evidence="12" key="1">
    <citation type="submission" date="2018-07" db="EMBL/GenBank/DDBJ databases">
        <authorList>
            <person name="Quirk P.G."/>
            <person name="Krulwich T.A."/>
        </authorList>
    </citation>
    <scope>NUCLEOTIDE SEQUENCE</scope>
</reference>
<evidence type="ECO:0000313" key="12">
    <source>
        <dbReference type="EMBL" id="SSX26087.1"/>
    </source>
</evidence>
<dbReference type="InterPro" id="IPR007846">
    <property type="entry name" value="RRM_NUP35_dom"/>
</dbReference>
<dbReference type="GO" id="GO:0006607">
    <property type="term" value="P:NLS-bearing protein import into nucleus"/>
    <property type="evidence" value="ECO:0007669"/>
    <property type="project" value="TreeGrafter"/>
</dbReference>
<dbReference type="EMBL" id="UFQT01000646">
    <property type="protein sequence ID" value="SSX26087.1"/>
    <property type="molecule type" value="Genomic_DNA"/>
</dbReference>
<comment type="function">
    <text evidence="9">Functions as a component of the nuclear pore complex (NPC).</text>
</comment>
<dbReference type="GO" id="GO:0031965">
    <property type="term" value="C:nuclear membrane"/>
    <property type="evidence" value="ECO:0007669"/>
    <property type="project" value="InterPro"/>
</dbReference>
<dbReference type="VEuPathDB" id="VectorBase:CSON013074"/>
<dbReference type="Pfam" id="PF05172">
    <property type="entry name" value="RRM_Nup35"/>
    <property type="match status" value="1"/>
</dbReference>
<keyword evidence="3 9" id="KW-0813">Transport</keyword>
<evidence type="ECO:0000256" key="4">
    <source>
        <dbReference type="ARBA" id="ARBA00022816"/>
    </source>
</evidence>
<dbReference type="OMA" id="PTGNWMH"/>
<feature type="domain" description="RRM Nup35-type" evidence="11">
    <location>
        <begin position="178"/>
        <end position="259"/>
    </location>
</feature>
<evidence type="ECO:0000256" key="3">
    <source>
        <dbReference type="ARBA" id="ARBA00022448"/>
    </source>
</evidence>
<protein>
    <recommendedName>
        <fullName evidence="9">Nucleoporin NUP53</fullName>
    </recommendedName>
</protein>
<dbReference type="InterPro" id="IPR017389">
    <property type="entry name" value="Nucleoporin_NUP53"/>
</dbReference>
<dbReference type="GO" id="GO:0005543">
    <property type="term" value="F:phospholipid binding"/>
    <property type="evidence" value="ECO:0007669"/>
    <property type="project" value="TreeGrafter"/>
</dbReference>
<organism evidence="12">
    <name type="scientific">Culicoides sonorensis</name>
    <name type="common">Biting midge</name>
    <dbReference type="NCBI Taxonomy" id="179676"/>
    <lineage>
        <taxon>Eukaryota</taxon>
        <taxon>Metazoa</taxon>
        <taxon>Ecdysozoa</taxon>
        <taxon>Arthropoda</taxon>
        <taxon>Hexapoda</taxon>
        <taxon>Insecta</taxon>
        <taxon>Pterygota</taxon>
        <taxon>Neoptera</taxon>
        <taxon>Endopterygota</taxon>
        <taxon>Diptera</taxon>
        <taxon>Nematocera</taxon>
        <taxon>Chironomoidea</taxon>
        <taxon>Ceratopogonidae</taxon>
        <taxon>Ceratopogoninae</taxon>
        <taxon>Culicoides</taxon>
        <taxon>Monoculicoides</taxon>
    </lineage>
</organism>
<feature type="region of interest" description="Disordered" evidence="10">
    <location>
        <begin position="1"/>
        <end position="86"/>
    </location>
</feature>
<gene>
    <name evidence="12" type="primary">CSON013074</name>
</gene>
<evidence type="ECO:0000256" key="6">
    <source>
        <dbReference type="ARBA" id="ARBA00023010"/>
    </source>
</evidence>
<keyword evidence="5 9" id="KW-0653">Protein transport</keyword>
<dbReference type="GO" id="GO:0051028">
    <property type="term" value="P:mRNA transport"/>
    <property type="evidence" value="ECO:0007669"/>
    <property type="project" value="UniProtKB-UniRule"/>
</dbReference>
<evidence type="ECO:0000256" key="10">
    <source>
        <dbReference type="SAM" id="MobiDB-lite"/>
    </source>
</evidence>
<dbReference type="PROSITE" id="PS51472">
    <property type="entry name" value="RRM_NUP35"/>
    <property type="match status" value="1"/>
</dbReference>
<dbReference type="SUPFAM" id="SSF54928">
    <property type="entry name" value="RNA-binding domain, RBD"/>
    <property type="match status" value="1"/>
</dbReference>
<feature type="compositionally biased region" description="Polar residues" evidence="10">
    <location>
        <begin position="30"/>
        <end position="86"/>
    </location>
</feature>
<dbReference type="GO" id="GO:0006999">
    <property type="term" value="P:nuclear pore organization"/>
    <property type="evidence" value="ECO:0007669"/>
    <property type="project" value="TreeGrafter"/>
</dbReference>
<dbReference type="GO" id="GO:0044615">
    <property type="term" value="C:nuclear pore nuclear basket"/>
    <property type="evidence" value="ECO:0007669"/>
    <property type="project" value="TreeGrafter"/>
</dbReference>
<evidence type="ECO:0000256" key="1">
    <source>
        <dbReference type="ARBA" id="ARBA00004567"/>
    </source>
</evidence>